<dbReference type="GeneID" id="20231301"/>
<keyword evidence="3" id="KW-0472">Membrane</keyword>
<dbReference type="STRING" id="225164.V3ZX03"/>
<dbReference type="OMA" id="VCHTIMA"/>
<feature type="transmembrane region" description="Helical" evidence="3">
    <location>
        <begin position="85"/>
        <end position="107"/>
    </location>
</feature>
<sequence>MLSILCFFNSYDGEFVFDDSEAILGNNDLLPTTPLSDVFEHDFWGRKLASKTSHKSYRPLTVLTFRLNYYLAEGYYPYGFHLINILLHASVSVLILQVFSILFTGYYSSTGFNSPKASLLCAVLFAIHPVHTESVAGIVGRADLLCALLFLLSFISYAKSCNNGKYLYINGI</sequence>
<dbReference type="PANTHER" id="PTHR44227">
    <property type="match status" value="1"/>
</dbReference>
<evidence type="ECO:0000256" key="3">
    <source>
        <dbReference type="SAM" id="Phobius"/>
    </source>
</evidence>
<feature type="transmembrane region" description="Helical" evidence="3">
    <location>
        <begin position="138"/>
        <end position="158"/>
    </location>
</feature>
<accession>V3ZX03</accession>
<keyword evidence="1" id="KW-0677">Repeat</keyword>
<dbReference type="HOGENOM" id="CLU_081146_1_0_1"/>
<dbReference type="GO" id="GO:0035269">
    <property type="term" value="P:protein O-linked glycosylation via mannose"/>
    <property type="evidence" value="ECO:0007669"/>
    <property type="project" value="TreeGrafter"/>
</dbReference>
<dbReference type="PANTHER" id="PTHR44227:SF3">
    <property type="entry name" value="PROTEIN O-MANNOSYL-TRANSFERASE TMTC4"/>
    <property type="match status" value="1"/>
</dbReference>
<dbReference type="OrthoDB" id="19588at2759"/>
<dbReference type="GO" id="GO:0005783">
    <property type="term" value="C:endoplasmic reticulum"/>
    <property type="evidence" value="ECO:0007669"/>
    <property type="project" value="TreeGrafter"/>
</dbReference>
<evidence type="ECO:0000313" key="5">
    <source>
        <dbReference type="Proteomes" id="UP000030746"/>
    </source>
</evidence>
<evidence type="ECO:0008006" key="6">
    <source>
        <dbReference type="Google" id="ProtNLM"/>
    </source>
</evidence>
<evidence type="ECO:0000313" key="4">
    <source>
        <dbReference type="EMBL" id="ESO96053.1"/>
    </source>
</evidence>
<keyword evidence="2" id="KW-0802">TPR repeat</keyword>
<gene>
    <name evidence="4" type="ORF">LOTGIDRAFT_116110</name>
</gene>
<name>V3ZX03_LOTGI</name>
<keyword evidence="3" id="KW-1133">Transmembrane helix</keyword>
<dbReference type="GO" id="GO:0000030">
    <property type="term" value="F:mannosyltransferase activity"/>
    <property type="evidence" value="ECO:0007669"/>
    <property type="project" value="TreeGrafter"/>
</dbReference>
<dbReference type="CTD" id="20231301"/>
<dbReference type="AlphaFoldDB" id="V3ZX03"/>
<evidence type="ECO:0000256" key="2">
    <source>
        <dbReference type="ARBA" id="ARBA00022803"/>
    </source>
</evidence>
<dbReference type="InterPro" id="IPR052346">
    <property type="entry name" value="O-mannosyl-transferase_TMTC"/>
</dbReference>
<dbReference type="KEGG" id="lgi:LOTGIDRAFT_116110"/>
<proteinExistence type="predicted"/>
<keyword evidence="3" id="KW-0812">Transmembrane</keyword>
<dbReference type="GO" id="GO:0030968">
    <property type="term" value="P:endoplasmic reticulum unfolded protein response"/>
    <property type="evidence" value="ECO:0007669"/>
    <property type="project" value="TreeGrafter"/>
</dbReference>
<dbReference type="Proteomes" id="UP000030746">
    <property type="component" value="Unassembled WGS sequence"/>
</dbReference>
<reference evidence="4 5" key="1">
    <citation type="journal article" date="2013" name="Nature">
        <title>Insights into bilaterian evolution from three spiralian genomes.</title>
        <authorList>
            <person name="Simakov O."/>
            <person name="Marletaz F."/>
            <person name="Cho S.J."/>
            <person name="Edsinger-Gonzales E."/>
            <person name="Havlak P."/>
            <person name="Hellsten U."/>
            <person name="Kuo D.H."/>
            <person name="Larsson T."/>
            <person name="Lv J."/>
            <person name="Arendt D."/>
            <person name="Savage R."/>
            <person name="Osoegawa K."/>
            <person name="de Jong P."/>
            <person name="Grimwood J."/>
            <person name="Chapman J.A."/>
            <person name="Shapiro H."/>
            <person name="Aerts A."/>
            <person name="Otillar R.P."/>
            <person name="Terry A.Y."/>
            <person name="Boore J.L."/>
            <person name="Grigoriev I.V."/>
            <person name="Lindberg D.R."/>
            <person name="Seaver E.C."/>
            <person name="Weisblat D.A."/>
            <person name="Putnam N.H."/>
            <person name="Rokhsar D.S."/>
        </authorList>
    </citation>
    <scope>NUCLEOTIDE SEQUENCE [LARGE SCALE GENOMIC DNA]</scope>
</reference>
<keyword evidence="5" id="KW-1185">Reference proteome</keyword>
<dbReference type="RefSeq" id="XP_009053170.1">
    <property type="nucleotide sequence ID" value="XM_009054922.1"/>
</dbReference>
<dbReference type="EMBL" id="KB201549">
    <property type="protein sequence ID" value="ESO96053.1"/>
    <property type="molecule type" value="Genomic_DNA"/>
</dbReference>
<protein>
    <recommendedName>
        <fullName evidence="6">DUF1736 domain-containing protein</fullName>
    </recommendedName>
</protein>
<organism evidence="4 5">
    <name type="scientific">Lottia gigantea</name>
    <name type="common">Giant owl limpet</name>
    <dbReference type="NCBI Taxonomy" id="225164"/>
    <lineage>
        <taxon>Eukaryota</taxon>
        <taxon>Metazoa</taxon>
        <taxon>Spiralia</taxon>
        <taxon>Lophotrochozoa</taxon>
        <taxon>Mollusca</taxon>
        <taxon>Gastropoda</taxon>
        <taxon>Patellogastropoda</taxon>
        <taxon>Lottioidea</taxon>
        <taxon>Lottiidae</taxon>
        <taxon>Lottia</taxon>
    </lineage>
</organism>
<evidence type="ECO:0000256" key="1">
    <source>
        <dbReference type="ARBA" id="ARBA00022737"/>
    </source>
</evidence>